<feature type="compositionally biased region" description="Basic and acidic residues" evidence="1">
    <location>
        <begin position="194"/>
        <end position="229"/>
    </location>
</feature>
<dbReference type="Proteomes" id="UP000507470">
    <property type="component" value="Unassembled WGS sequence"/>
</dbReference>
<evidence type="ECO:0000313" key="3">
    <source>
        <dbReference type="Proteomes" id="UP000507470"/>
    </source>
</evidence>
<feature type="compositionally biased region" description="Polar residues" evidence="1">
    <location>
        <begin position="94"/>
        <end position="106"/>
    </location>
</feature>
<keyword evidence="3" id="KW-1185">Reference proteome</keyword>
<protein>
    <submittedName>
        <fullName evidence="2">Uncharacterized protein</fullName>
    </submittedName>
</protein>
<feature type="region of interest" description="Disordered" evidence="1">
    <location>
        <begin position="1"/>
        <end position="28"/>
    </location>
</feature>
<organism evidence="2 3">
    <name type="scientific">Mytilus coruscus</name>
    <name type="common">Sea mussel</name>
    <dbReference type="NCBI Taxonomy" id="42192"/>
    <lineage>
        <taxon>Eukaryota</taxon>
        <taxon>Metazoa</taxon>
        <taxon>Spiralia</taxon>
        <taxon>Lophotrochozoa</taxon>
        <taxon>Mollusca</taxon>
        <taxon>Bivalvia</taxon>
        <taxon>Autobranchia</taxon>
        <taxon>Pteriomorphia</taxon>
        <taxon>Mytilida</taxon>
        <taxon>Mytiloidea</taxon>
        <taxon>Mytilidae</taxon>
        <taxon>Mytilinae</taxon>
        <taxon>Mytilus</taxon>
    </lineage>
</organism>
<proteinExistence type="predicted"/>
<dbReference type="AlphaFoldDB" id="A0A6J8E5Q8"/>
<gene>
    <name evidence="2" type="ORF">MCOR_48799</name>
</gene>
<name>A0A6J8E5Q8_MYTCO</name>
<evidence type="ECO:0000313" key="2">
    <source>
        <dbReference type="EMBL" id="CAC5416159.1"/>
    </source>
</evidence>
<feature type="region of interest" description="Disordered" evidence="1">
    <location>
        <begin position="85"/>
        <end position="110"/>
    </location>
</feature>
<dbReference type="EMBL" id="CACVKT020008597">
    <property type="protein sequence ID" value="CAC5416159.1"/>
    <property type="molecule type" value="Genomic_DNA"/>
</dbReference>
<sequence>MPRRKNWRAAEAKRVNLSHNQNEQSELNQNELSELNQLELPELNQLELSELNQLLELPELNQLELSELNELELPELNQNSYNTYAKETSHSSHKQTNILSNQSKNSYAKKDSPSMILTDLLQNQSKHKNNSEQVEHSVSTDNDDQAVLSKSQVYTKVFKFVYTKDYMQNRKIEEKKTYREKERQRVLNSKRNVRKDEDFRKADAESKKSQRNNSDLRQKRDKENLLLKR</sequence>
<evidence type="ECO:0000256" key="1">
    <source>
        <dbReference type="SAM" id="MobiDB-lite"/>
    </source>
</evidence>
<accession>A0A6J8E5Q8</accession>
<reference evidence="2 3" key="1">
    <citation type="submission" date="2020-06" db="EMBL/GenBank/DDBJ databases">
        <authorList>
            <person name="Li R."/>
            <person name="Bekaert M."/>
        </authorList>
    </citation>
    <scope>NUCLEOTIDE SEQUENCE [LARGE SCALE GENOMIC DNA]</scope>
    <source>
        <strain evidence="3">wild</strain>
    </source>
</reference>
<feature type="region of interest" description="Disordered" evidence="1">
    <location>
        <begin position="183"/>
        <end position="229"/>
    </location>
</feature>